<gene>
    <name evidence="1" type="ORF">FHX44_11632</name>
</gene>
<dbReference type="AlphaFoldDB" id="A0A561SIP1"/>
<organism evidence="1 2">
    <name type="scientific">Pseudonocardia hierapolitana</name>
    <dbReference type="NCBI Taxonomy" id="1128676"/>
    <lineage>
        <taxon>Bacteria</taxon>
        <taxon>Bacillati</taxon>
        <taxon>Actinomycetota</taxon>
        <taxon>Actinomycetes</taxon>
        <taxon>Pseudonocardiales</taxon>
        <taxon>Pseudonocardiaceae</taxon>
        <taxon>Pseudonocardia</taxon>
    </lineage>
</organism>
<evidence type="ECO:0000313" key="1">
    <source>
        <dbReference type="EMBL" id="TWF74750.1"/>
    </source>
</evidence>
<comment type="caution">
    <text evidence="1">The sequence shown here is derived from an EMBL/GenBank/DDBJ whole genome shotgun (WGS) entry which is preliminary data.</text>
</comment>
<dbReference type="EMBL" id="VIWU01000001">
    <property type="protein sequence ID" value="TWF74750.1"/>
    <property type="molecule type" value="Genomic_DNA"/>
</dbReference>
<sequence>MVTSSCCAPWVSLVGGWWGCCGWSPALVAHRGSPWSVGGGVVVGGHQLLLRTVGLLGRWVVGLLWVVTSSCCAPWVSLVGGWWGCCGWSPALVAHRGSPWSVGGGVVVGGHQLLLRTVGLLGRWVVGLLWVVTSSCCAPWVSLVGGWWGCCGWSPALVAHRGSPWSVGGGVVVGGHQLLLRTVGLLRRRSVRSSSANSPALVAHGTPPPVLAEGNGWSGGPCDGSEGISVPEVSGRRTPHDGCGRHCYLLLQPRPSGSWPASRLPRVGEL</sequence>
<dbReference type="Proteomes" id="UP000321261">
    <property type="component" value="Unassembled WGS sequence"/>
</dbReference>
<reference evidence="1 2" key="1">
    <citation type="submission" date="2019-06" db="EMBL/GenBank/DDBJ databases">
        <title>Sequencing the genomes of 1000 actinobacteria strains.</title>
        <authorList>
            <person name="Klenk H.-P."/>
        </authorList>
    </citation>
    <scope>NUCLEOTIDE SEQUENCE [LARGE SCALE GENOMIC DNA]</scope>
    <source>
        <strain evidence="1 2">DSM 45671</strain>
    </source>
</reference>
<proteinExistence type="predicted"/>
<accession>A0A561SIP1</accession>
<protein>
    <submittedName>
        <fullName evidence="1">Uncharacterized protein</fullName>
    </submittedName>
</protein>
<name>A0A561SIP1_9PSEU</name>
<evidence type="ECO:0000313" key="2">
    <source>
        <dbReference type="Proteomes" id="UP000321261"/>
    </source>
</evidence>
<keyword evidence="2" id="KW-1185">Reference proteome</keyword>